<dbReference type="EMBL" id="GGFM01010479">
    <property type="protein sequence ID" value="MBW31230.1"/>
    <property type="molecule type" value="Transcribed_RNA"/>
</dbReference>
<organism evidence="2">
    <name type="scientific">Anopheles braziliensis</name>
    <dbReference type="NCBI Taxonomy" id="58242"/>
    <lineage>
        <taxon>Eukaryota</taxon>
        <taxon>Metazoa</taxon>
        <taxon>Ecdysozoa</taxon>
        <taxon>Arthropoda</taxon>
        <taxon>Hexapoda</taxon>
        <taxon>Insecta</taxon>
        <taxon>Pterygota</taxon>
        <taxon>Neoptera</taxon>
        <taxon>Endopterygota</taxon>
        <taxon>Diptera</taxon>
        <taxon>Nematocera</taxon>
        <taxon>Culicoidea</taxon>
        <taxon>Culicidae</taxon>
        <taxon>Anophelinae</taxon>
        <taxon>Anopheles</taxon>
    </lineage>
</organism>
<protein>
    <submittedName>
        <fullName evidence="2">Putative secreted peptide</fullName>
    </submittedName>
</protein>
<accession>A0A2M3ZS15</accession>
<name>A0A2M3ZS15_9DIPT</name>
<evidence type="ECO:0000313" key="2">
    <source>
        <dbReference type="EMBL" id="MBW31230.1"/>
    </source>
</evidence>
<evidence type="ECO:0000256" key="1">
    <source>
        <dbReference type="SAM" id="SignalP"/>
    </source>
</evidence>
<dbReference type="AlphaFoldDB" id="A0A2M3ZS15"/>
<feature type="signal peptide" evidence="1">
    <location>
        <begin position="1"/>
        <end position="19"/>
    </location>
</feature>
<proteinExistence type="predicted"/>
<feature type="chain" id="PRO_5014662966" evidence="1">
    <location>
        <begin position="20"/>
        <end position="139"/>
    </location>
</feature>
<sequence length="139" mass="15878">MAAVVAAPRLLVVLLPSMGSFMMPATTRTRSRPPIPSPRSINRPVTTTFTCIIIISNSSTSNSTCCSNCYHHRHRPARYRTRWCCPVIARSCAWRRTSCSTSRACSRMRTISRRPWCCAMRPPVRPGRRWTHRTATRTR</sequence>
<reference evidence="2" key="1">
    <citation type="submission" date="2018-01" db="EMBL/GenBank/DDBJ databases">
        <title>An insight into the sialome of Amazonian anophelines.</title>
        <authorList>
            <person name="Ribeiro J.M."/>
            <person name="Scarpassa V."/>
            <person name="Calvo E."/>
        </authorList>
    </citation>
    <scope>NUCLEOTIDE SEQUENCE</scope>
    <source>
        <tissue evidence="2">Salivary glands</tissue>
    </source>
</reference>
<keyword evidence="1" id="KW-0732">Signal</keyword>